<gene>
    <name evidence="1" type="ORF">CRG98_030177</name>
</gene>
<reference evidence="1 2" key="1">
    <citation type="submission" date="2017-11" db="EMBL/GenBank/DDBJ databases">
        <title>De-novo sequencing of pomegranate (Punica granatum L.) genome.</title>
        <authorList>
            <person name="Akparov Z."/>
            <person name="Amiraslanov A."/>
            <person name="Hajiyeva S."/>
            <person name="Abbasov M."/>
            <person name="Kaur K."/>
            <person name="Hamwieh A."/>
            <person name="Solovyev V."/>
            <person name="Salamov A."/>
            <person name="Braich B."/>
            <person name="Kosarev P."/>
            <person name="Mahmoud A."/>
            <person name="Hajiyev E."/>
            <person name="Babayeva S."/>
            <person name="Izzatullayeva V."/>
            <person name="Mammadov A."/>
            <person name="Mammadov A."/>
            <person name="Sharifova S."/>
            <person name="Ojaghi J."/>
            <person name="Eynullazada K."/>
            <person name="Bayramov B."/>
            <person name="Abdulazimova A."/>
            <person name="Shahmuradov I."/>
        </authorList>
    </citation>
    <scope>NUCLEOTIDE SEQUENCE [LARGE SCALE GENOMIC DNA]</scope>
    <source>
        <strain evidence="2">cv. AG2017</strain>
        <tissue evidence="1">Leaf</tissue>
    </source>
</reference>
<comment type="caution">
    <text evidence="1">The sequence shown here is derived from an EMBL/GenBank/DDBJ whole genome shotgun (WGS) entry which is preliminary data.</text>
</comment>
<evidence type="ECO:0000313" key="1">
    <source>
        <dbReference type="EMBL" id="PKI49445.1"/>
    </source>
</evidence>
<dbReference type="Proteomes" id="UP000233551">
    <property type="component" value="Unassembled WGS sequence"/>
</dbReference>
<accession>A0A2I0IZN6</accession>
<name>A0A2I0IZN6_PUNGR</name>
<organism evidence="1 2">
    <name type="scientific">Punica granatum</name>
    <name type="common">Pomegranate</name>
    <dbReference type="NCBI Taxonomy" id="22663"/>
    <lineage>
        <taxon>Eukaryota</taxon>
        <taxon>Viridiplantae</taxon>
        <taxon>Streptophyta</taxon>
        <taxon>Embryophyta</taxon>
        <taxon>Tracheophyta</taxon>
        <taxon>Spermatophyta</taxon>
        <taxon>Magnoliopsida</taxon>
        <taxon>eudicotyledons</taxon>
        <taxon>Gunneridae</taxon>
        <taxon>Pentapetalae</taxon>
        <taxon>rosids</taxon>
        <taxon>malvids</taxon>
        <taxon>Myrtales</taxon>
        <taxon>Lythraceae</taxon>
        <taxon>Punica</taxon>
    </lineage>
</organism>
<dbReference type="AlphaFoldDB" id="A0A2I0IZN6"/>
<keyword evidence="2" id="KW-1185">Reference proteome</keyword>
<protein>
    <submittedName>
        <fullName evidence="1">Uncharacterized protein</fullName>
    </submittedName>
</protein>
<sequence>MARMGFHESRGSARELGDSVERLEECSGARACTFGEQGARCVWLECTGGARARGARSWRAGARGAPDFASGWMRGCARGRAARRACARLDARACGYECTIHPRARSSPKMRKST</sequence>
<evidence type="ECO:0000313" key="2">
    <source>
        <dbReference type="Proteomes" id="UP000233551"/>
    </source>
</evidence>
<dbReference type="EMBL" id="PGOL01002239">
    <property type="protein sequence ID" value="PKI49445.1"/>
    <property type="molecule type" value="Genomic_DNA"/>
</dbReference>
<proteinExistence type="predicted"/>